<feature type="transmembrane region" description="Helical" evidence="7">
    <location>
        <begin position="114"/>
        <end position="136"/>
    </location>
</feature>
<gene>
    <name evidence="8" type="ORF">CYCCA115_LOCUS5933</name>
</gene>
<evidence type="ECO:0000256" key="6">
    <source>
        <dbReference type="SAM" id="MobiDB-lite"/>
    </source>
</evidence>
<dbReference type="GO" id="GO:0000139">
    <property type="term" value="C:Golgi membrane"/>
    <property type="evidence" value="ECO:0007669"/>
    <property type="project" value="TreeGrafter"/>
</dbReference>
<dbReference type="PANTHER" id="PTHR10778:SF13">
    <property type="entry name" value="ADENOSINE 3'-PHOSPHO 5'-PHOSPHOSULFATE TRANSPORTER 1"/>
    <property type="match status" value="1"/>
</dbReference>
<dbReference type="PANTHER" id="PTHR10778">
    <property type="entry name" value="SOLUTE CARRIER FAMILY 35 MEMBER B"/>
    <property type="match status" value="1"/>
</dbReference>
<keyword evidence="9" id="KW-1185">Reference proteome</keyword>
<protein>
    <submittedName>
        <fullName evidence="8">Uncharacterized protein</fullName>
    </submittedName>
</protein>
<proteinExistence type="predicted"/>
<accession>A0AAD2CNP1</accession>
<feature type="transmembrane region" description="Helical" evidence="7">
    <location>
        <begin position="311"/>
        <end position="330"/>
    </location>
</feature>
<keyword evidence="2" id="KW-0813">Transport</keyword>
<comment type="subcellular location">
    <subcellularLocation>
        <location evidence="1">Membrane</location>
        <topology evidence="1">Multi-pass membrane protein</topology>
    </subcellularLocation>
</comment>
<feature type="transmembrane region" description="Helical" evidence="7">
    <location>
        <begin position="337"/>
        <end position="357"/>
    </location>
</feature>
<feature type="transmembrane region" description="Helical" evidence="7">
    <location>
        <begin position="273"/>
        <end position="291"/>
    </location>
</feature>
<dbReference type="EMBL" id="CAKOGP040000668">
    <property type="protein sequence ID" value="CAJ1938018.1"/>
    <property type="molecule type" value="Genomic_DNA"/>
</dbReference>
<feature type="compositionally biased region" description="Polar residues" evidence="6">
    <location>
        <begin position="11"/>
        <end position="20"/>
    </location>
</feature>
<dbReference type="GO" id="GO:0005789">
    <property type="term" value="C:endoplasmic reticulum membrane"/>
    <property type="evidence" value="ECO:0007669"/>
    <property type="project" value="TreeGrafter"/>
</dbReference>
<keyword evidence="5 7" id="KW-0472">Membrane</keyword>
<dbReference type="GO" id="GO:0046964">
    <property type="term" value="F:3'-phosphoadenosine 5'-phosphosulfate transmembrane transporter activity"/>
    <property type="evidence" value="ECO:0007669"/>
    <property type="project" value="TreeGrafter"/>
</dbReference>
<feature type="transmembrane region" description="Helical" evidence="7">
    <location>
        <begin position="363"/>
        <end position="380"/>
    </location>
</feature>
<evidence type="ECO:0000256" key="5">
    <source>
        <dbReference type="ARBA" id="ARBA00023136"/>
    </source>
</evidence>
<evidence type="ECO:0000256" key="1">
    <source>
        <dbReference type="ARBA" id="ARBA00004141"/>
    </source>
</evidence>
<name>A0AAD2CNP1_9STRA</name>
<dbReference type="Proteomes" id="UP001295423">
    <property type="component" value="Unassembled WGS sequence"/>
</dbReference>
<keyword evidence="4 7" id="KW-1133">Transmembrane helix</keyword>
<feature type="region of interest" description="Disordered" evidence="6">
    <location>
        <begin position="1"/>
        <end position="31"/>
    </location>
</feature>
<evidence type="ECO:0000256" key="7">
    <source>
        <dbReference type="SAM" id="Phobius"/>
    </source>
</evidence>
<evidence type="ECO:0000313" key="9">
    <source>
        <dbReference type="Proteomes" id="UP001295423"/>
    </source>
</evidence>
<keyword evidence="3 7" id="KW-0812">Transmembrane</keyword>
<feature type="transmembrane region" description="Helical" evidence="7">
    <location>
        <begin position="236"/>
        <end position="252"/>
    </location>
</feature>
<feature type="transmembrane region" description="Helical" evidence="7">
    <location>
        <begin position="202"/>
        <end position="224"/>
    </location>
</feature>
<dbReference type="InterPro" id="IPR013657">
    <property type="entry name" value="SCL35B1-4/HUT1"/>
</dbReference>
<organism evidence="8 9">
    <name type="scientific">Cylindrotheca closterium</name>
    <dbReference type="NCBI Taxonomy" id="2856"/>
    <lineage>
        <taxon>Eukaryota</taxon>
        <taxon>Sar</taxon>
        <taxon>Stramenopiles</taxon>
        <taxon>Ochrophyta</taxon>
        <taxon>Bacillariophyta</taxon>
        <taxon>Bacillariophyceae</taxon>
        <taxon>Bacillariophycidae</taxon>
        <taxon>Bacillariales</taxon>
        <taxon>Bacillariaceae</taxon>
        <taxon>Cylindrotheca</taxon>
    </lineage>
</organism>
<comment type="caution">
    <text evidence="8">The sequence shown here is derived from an EMBL/GenBank/DDBJ whole genome shotgun (WGS) entry which is preliminary data.</text>
</comment>
<evidence type="ECO:0000256" key="4">
    <source>
        <dbReference type="ARBA" id="ARBA00022989"/>
    </source>
</evidence>
<reference evidence="8" key="1">
    <citation type="submission" date="2023-08" db="EMBL/GenBank/DDBJ databases">
        <authorList>
            <person name="Audoor S."/>
            <person name="Bilcke G."/>
        </authorList>
    </citation>
    <scope>NUCLEOTIDE SEQUENCE</scope>
</reference>
<dbReference type="Pfam" id="PF08449">
    <property type="entry name" value="UAA"/>
    <property type="match status" value="1"/>
</dbReference>
<dbReference type="AlphaFoldDB" id="A0AAD2CNP1"/>
<evidence type="ECO:0000313" key="8">
    <source>
        <dbReference type="EMBL" id="CAJ1938018.1"/>
    </source>
</evidence>
<feature type="transmembrane region" description="Helical" evidence="7">
    <location>
        <begin position="74"/>
        <end position="94"/>
    </location>
</feature>
<evidence type="ECO:0000256" key="3">
    <source>
        <dbReference type="ARBA" id="ARBA00022692"/>
    </source>
</evidence>
<evidence type="ECO:0000256" key="2">
    <source>
        <dbReference type="ARBA" id="ARBA00022448"/>
    </source>
</evidence>
<sequence>MIRKSPKQKSSELQQSPSYDSSDEMVKDELNTSEEGIELESLLARPPEAAVEIASEETYISKMIQHNPEFFHQAFKLAFCFGGLQTSYLTWGIMQELIMTTSFEPTEGAPDGRFPSAAFCVFSNRFLAVIVAIIAVRIKHGAVFANNSAPLQAFTPAAISNTISSWSNYAALRYVSFPVQTIFKSSKIIAVMMMGKFLKGTTYPYTQYVEAFFITCGVALFSLAMKSPKEETETQLHGLLFLLLYISFDSFTSQWQDKVYTQYGRANVDPYQMMLGINSSAIIFTTAGLVFSGDFPVVWEFLLVNPIVLKYNIITAITSASGQLCIFYTIREFGPVIFTLIMIIRQMLSICISAVYFNHEITAKASFGMTMVFGVLFYQARRKYYAKLNKPSQSAPALTSGGK</sequence>